<feature type="compositionally biased region" description="Acidic residues" evidence="1">
    <location>
        <begin position="43"/>
        <end position="55"/>
    </location>
</feature>
<feature type="region of interest" description="Disordered" evidence="1">
    <location>
        <begin position="312"/>
        <end position="336"/>
    </location>
</feature>
<dbReference type="Proteomes" id="UP000039865">
    <property type="component" value="Unassembled WGS sequence"/>
</dbReference>
<evidence type="ECO:0000313" key="4">
    <source>
        <dbReference type="Proteomes" id="UP000039865"/>
    </source>
</evidence>
<dbReference type="OrthoDB" id="417150at2759"/>
<dbReference type="PROSITE" id="PS51335">
    <property type="entry name" value="ELMO"/>
    <property type="match status" value="1"/>
</dbReference>
<dbReference type="Pfam" id="PF04727">
    <property type="entry name" value="ELMO_CED12"/>
    <property type="match status" value="1"/>
</dbReference>
<feature type="region of interest" description="Disordered" evidence="1">
    <location>
        <begin position="160"/>
        <end position="180"/>
    </location>
</feature>
<evidence type="ECO:0000256" key="1">
    <source>
        <dbReference type="SAM" id="MobiDB-lite"/>
    </source>
</evidence>
<evidence type="ECO:0000313" key="3">
    <source>
        <dbReference type="EMBL" id="CDW79344.1"/>
    </source>
</evidence>
<feature type="region of interest" description="Disordered" evidence="1">
    <location>
        <begin position="1033"/>
        <end position="1073"/>
    </location>
</feature>
<feature type="compositionally biased region" description="Basic and acidic residues" evidence="1">
    <location>
        <begin position="317"/>
        <end position="334"/>
    </location>
</feature>
<protein>
    <submittedName>
        <fullName evidence="3">Elmo domain-containing protein 3-like</fullName>
    </submittedName>
</protein>
<proteinExistence type="predicted"/>
<dbReference type="PANTHER" id="PTHR12771">
    <property type="entry name" value="ENGULFMENT AND CELL MOTILITY"/>
    <property type="match status" value="1"/>
</dbReference>
<feature type="domain" description="ELMO" evidence="2">
    <location>
        <begin position="831"/>
        <end position="983"/>
    </location>
</feature>
<accession>A0A078AAV7</accession>
<name>A0A078AAV7_STYLE</name>
<feature type="compositionally biased region" description="Low complexity" evidence="1">
    <location>
        <begin position="97"/>
        <end position="117"/>
    </location>
</feature>
<organism evidence="3 4">
    <name type="scientific">Stylonychia lemnae</name>
    <name type="common">Ciliate</name>
    <dbReference type="NCBI Taxonomy" id="5949"/>
    <lineage>
        <taxon>Eukaryota</taxon>
        <taxon>Sar</taxon>
        <taxon>Alveolata</taxon>
        <taxon>Ciliophora</taxon>
        <taxon>Intramacronucleata</taxon>
        <taxon>Spirotrichea</taxon>
        <taxon>Stichotrichia</taxon>
        <taxon>Sporadotrichida</taxon>
        <taxon>Oxytrichidae</taxon>
        <taxon>Stylonychinae</taxon>
        <taxon>Stylonychia</taxon>
    </lineage>
</organism>
<evidence type="ECO:0000259" key="2">
    <source>
        <dbReference type="PROSITE" id="PS51335"/>
    </source>
</evidence>
<feature type="region of interest" description="Disordered" evidence="1">
    <location>
        <begin position="422"/>
        <end position="444"/>
    </location>
</feature>
<feature type="compositionally biased region" description="Basic and acidic residues" evidence="1">
    <location>
        <begin position="542"/>
        <end position="554"/>
    </location>
</feature>
<dbReference type="InterPro" id="IPR050868">
    <property type="entry name" value="ELMO_domain-containing"/>
</dbReference>
<feature type="region of interest" description="Disordered" evidence="1">
    <location>
        <begin position="535"/>
        <end position="554"/>
    </location>
</feature>
<reference evidence="3 4" key="1">
    <citation type="submission" date="2014-06" db="EMBL/GenBank/DDBJ databases">
        <authorList>
            <person name="Swart Estienne"/>
        </authorList>
    </citation>
    <scope>NUCLEOTIDE SEQUENCE [LARGE SCALE GENOMIC DNA]</scope>
    <source>
        <strain evidence="3 4">130c</strain>
    </source>
</reference>
<dbReference type="EMBL" id="CCKQ01007913">
    <property type="protein sequence ID" value="CDW79344.1"/>
    <property type="molecule type" value="Genomic_DNA"/>
</dbReference>
<dbReference type="InParanoid" id="A0A078AAV7"/>
<dbReference type="AlphaFoldDB" id="A0A078AAV7"/>
<feature type="compositionally biased region" description="Polar residues" evidence="1">
    <location>
        <begin position="1036"/>
        <end position="1051"/>
    </location>
</feature>
<feature type="region of interest" description="Disordered" evidence="1">
    <location>
        <begin position="19"/>
        <end position="125"/>
    </location>
</feature>
<feature type="compositionally biased region" description="Polar residues" evidence="1">
    <location>
        <begin position="59"/>
        <end position="96"/>
    </location>
</feature>
<feature type="compositionally biased region" description="Basic residues" evidence="1">
    <location>
        <begin position="614"/>
        <end position="624"/>
    </location>
</feature>
<feature type="region of interest" description="Disordered" evidence="1">
    <location>
        <begin position="569"/>
        <end position="592"/>
    </location>
</feature>
<feature type="region of interest" description="Disordered" evidence="1">
    <location>
        <begin position="608"/>
        <end position="644"/>
    </location>
</feature>
<gene>
    <name evidence="3" type="primary">Contig7023.g7523</name>
    <name evidence="3" type="ORF">STYLEM_8331</name>
</gene>
<feature type="compositionally biased region" description="Basic and acidic residues" evidence="1">
    <location>
        <begin position="581"/>
        <end position="592"/>
    </location>
</feature>
<keyword evidence="4" id="KW-1185">Reference proteome</keyword>
<sequence length="1073" mass="124623">MVKNCLACIFPKLLEGLTHPDQRDQLPIRKKKSQQYQRVSNPNDDEEEDDEEADEEIKSSNQIGDKPTAQSNEEDQNQFFNEFQSWRSSQSNPQKTSNANNSNSPSKNGSKGQQQQQTELAELKPAKKGQILLTLTENEIEQQKNKILDEGSDDLFKGFTQQSQKERKLPPAPSVNRDQRSKAQLNNLFNDLTTNQTTNQSQNSTDLSGLPIFQSDVQQLNSGQNEDSKQDILEEKGWDDEININIDQISEMSNLLNILDHDNVNYYDNDNFGDLDLNDIEIQEDIQVKEDATTVTSSVEHNKLFDLSNPKQKTKVKKEEQKQNQDDSFEHEFNEDGGQDFLIGQAKLQNNFDDEFDYDDGEDQKVVEVQTQKLDKMKSDTQIIKKEENQDQQSQKPDFKKFLPTKDEVRRKNYIGDAIIAERNEGDEIDDDSDQPQNYQDGNNVAGYRSKMMRITQICEESIKDYKDQIKQLNIKQAEDDIVKKAKREAQKIEEYKNKFRQSAFGGVITNQLSSSLERIKQKFAMTEEDKTKYQQLQEQLSQRDSKQSSERSNKRLIKVKKIIKSSANQDDSQIPIEIGKSQDQKKALDKKESNNYDIDIEMDNKIDDNKLQQAKKKKKKKKNKGGEDSHRQKNFQLQSSEEKEELKENIQIYKEDDYRQAYGELVSPVHQNKTQQVKQVIDNIQIKQNVKQQIEIPNNKFTMQQNIQMQKFEIEEHNDQSTVDWDELNRKNKQKVMQKGNEEDEKEDIARRQIVYSYEQARDYFQSKADLQSQIQQARQIHRQQQQNQGFFQKLANCFTSSKFSNPQLESEKDLILGLTLLKLETSLAEHEIIIKSIYRKLLPNDQNCRTIGAHWGNIGFQGNDPKTDLRGGGMLGILNLLYFVDKLPKTSILILKHSQIQQSEFPMAVKMLEMTVIIIKLLKQSKLTALCNQEHSVIETVNKLFCAAFLMFMETYISRKCNITNVDELNKQVEAELRGNLRGVTSEYFQIDDDKGESLLKQSYKNQKEYELEKIRKLMDKADNTQFVVKQESNHNAQKARNYASSEQFIQKEQRPQKPLSKNGKNEFSEF</sequence>
<dbReference type="InterPro" id="IPR006816">
    <property type="entry name" value="ELMO_dom"/>
</dbReference>
<dbReference type="PANTHER" id="PTHR12771:SF2">
    <property type="entry name" value="ELMO DOMAIN-CONTAINING PROTEIN 3"/>
    <property type="match status" value="1"/>
</dbReference>